<proteinExistence type="predicted"/>
<keyword evidence="3" id="KW-1185">Reference proteome</keyword>
<dbReference type="Gene3D" id="3.10.450.360">
    <property type="match status" value="1"/>
</dbReference>
<evidence type="ECO:0008006" key="4">
    <source>
        <dbReference type="Google" id="ProtNLM"/>
    </source>
</evidence>
<feature type="signal peptide" evidence="1">
    <location>
        <begin position="1"/>
        <end position="18"/>
    </location>
</feature>
<keyword evidence="1" id="KW-0732">Signal</keyword>
<name>H6L7N9_SAPGL</name>
<reference evidence="2 3" key="1">
    <citation type="journal article" date="2012" name="Stand. Genomic Sci.">
        <title>Complete genome sequencing and analysis of Saprospira grandis str. Lewin, a predatory marine bacterium.</title>
        <authorList>
            <person name="Saw J.H."/>
            <person name="Yuryev A."/>
            <person name="Kanbe M."/>
            <person name="Hou S."/>
            <person name="Young A.G."/>
            <person name="Aizawa S."/>
            <person name="Alam M."/>
        </authorList>
    </citation>
    <scope>NUCLEOTIDE SEQUENCE [LARGE SCALE GENOMIC DNA]</scope>
    <source>
        <strain evidence="2 3">Lewin</strain>
    </source>
</reference>
<accession>H6L7N9</accession>
<evidence type="ECO:0000313" key="3">
    <source>
        <dbReference type="Proteomes" id="UP000007519"/>
    </source>
</evidence>
<protein>
    <recommendedName>
        <fullName evidence="4">Beta-lactamase-inhibitor-like PepSY-like domain-containing protein</fullName>
    </recommendedName>
</protein>
<dbReference type="STRING" id="984262.SGRA_0332"/>
<dbReference type="KEGG" id="sgn:SGRA_0332"/>
<feature type="chain" id="PRO_5003604143" description="Beta-lactamase-inhibitor-like PepSY-like domain-containing protein" evidence="1">
    <location>
        <begin position="19"/>
        <end position="164"/>
    </location>
</feature>
<gene>
    <name evidence="2" type="ordered locus">SGRA_0332</name>
</gene>
<sequence length="164" mass="19074">MKYLFFLLLLALSSPSWAQRTANIAPHKLPKKVQTAFETKYPQAQVKQAIWQEVDSSYQGQFWDEANGIYVLAYFDELGKWLKSEMEVDPSSFTLAIKRFLEKEYADRTISYVLATQHPLGHYTYWIVLENETEILSLELDAYAKILYQEVEQIQIKAGEGLRP</sequence>
<dbReference type="AlphaFoldDB" id="H6L7N9"/>
<organism evidence="2 3">
    <name type="scientific">Saprospira grandis (strain Lewin)</name>
    <dbReference type="NCBI Taxonomy" id="984262"/>
    <lineage>
        <taxon>Bacteria</taxon>
        <taxon>Pseudomonadati</taxon>
        <taxon>Bacteroidota</taxon>
        <taxon>Saprospiria</taxon>
        <taxon>Saprospirales</taxon>
        <taxon>Saprospiraceae</taxon>
        <taxon>Saprospira</taxon>
    </lineage>
</organism>
<dbReference type="Proteomes" id="UP000007519">
    <property type="component" value="Chromosome"/>
</dbReference>
<evidence type="ECO:0000313" key="2">
    <source>
        <dbReference type="EMBL" id="AFC23071.1"/>
    </source>
</evidence>
<dbReference type="EMBL" id="CP002831">
    <property type="protein sequence ID" value="AFC23071.1"/>
    <property type="molecule type" value="Genomic_DNA"/>
</dbReference>
<dbReference type="RefSeq" id="WP_014373318.1">
    <property type="nucleotide sequence ID" value="NC_016940.1"/>
</dbReference>
<dbReference type="OrthoDB" id="1138938at2"/>
<evidence type="ECO:0000256" key="1">
    <source>
        <dbReference type="SAM" id="SignalP"/>
    </source>
</evidence>
<dbReference type="SUPFAM" id="SSF160574">
    <property type="entry name" value="BT0923-like"/>
    <property type="match status" value="1"/>
</dbReference>
<dbReference type="HOGENOM" id="CLU_1617861_0_0_10"/>